<keyword evidence="4" id="KW-1185">Reference proteome</keyword>
<protein>
    <recommendedName>
        <fullName evidence="2">F-box domain-containing protein</fullName>
    </recommendedName>
</protein>
<dbReference type="EMBL" id="JAUEPS010000009">
    <property type="protein sequence ID" value="KAK0462429.1"/>
    <property type="molecule type" value="Genomic_DNA"/>
</dbReference>
<dbReference type="Gene3D" id="1.20.1280.50">
    <property type="match status" value="1"/>
</dbReference>
<feature type="compositionally biased region" description="Basic residues" evidence="1">
    <location>
        <begin position="1"/>
        <end position="13"/>
    </location>
</feature>
<dbReference type="AlphaFoldDB" id="A0AA39NB99"/>
<dbReference type="InterPro" id="IPR001810">
    <property type="entry name" value="F-box_dom"/>
</dbReference>
<evidence type="ECO:0000313" key="4">
    <source>
        <dbReference type="Proteomes" id="UP001175211"/>
    </source>
</evidence>
<dbReference type="InterPro" id="IPR032675">
    <property type="entry name" value="LRR_dom_sf"/>
</dbReference>
<sequence length="509" mass="57503">MIQKKTKGKKRYTVPKAPNSEPSCNKIRQGAARSTATNRINECLPNELLAYIFATVINSLFPIEHSPFLAVLCSICRRWRDVAIEASELWTTIYIHDQSHIPPAELFLERSKTRLLDVDVQVIFGRGGFRMTGPATFSRSSGFRVAELTSVHLVRTRTLSLSVSDTQGAEFFSVLYRPMSTPHLVSLSIDVQGSPRGAPLLLDSIYSFRSNGREGSPLNTASISHLTKLELTSLRHEDMRIILMCFPSLETLILPKFSQNWSGSQRENQPIVLASNSLRSLAVQLDYTHHKFLHALGNCSCVLGSLRFPNLEYLEVLGDKSSYNPNLGSHFTDLLKLQTLRLQRCSVSPTDAEFFRSLISLNRLELVDNLKDVEGFAIHYKTVSLPFPHLSSILLSDKSCRSRASGMSQWVRLARLAVQDYGCTKFSIEVTARHRRRMLLASLGSQDERIHVETTDLPPGLLYPLPTKKLFDRSDHDEEDYYDSDVAIDSIYGFDSSDYEYLVEYLSRL</sequence>
<accession>A0AA39NB99</accession>
<dbReference type="Gene3D" id="3.80.10.10">
    <property type="entry name" value="Ribonuclease Inhibitor"/>
    <property type="match status" value="1"/>
</dbReference>
<feature type="region of interest" description="Disordered" evidence="1">
    <location>
        <begin position="1"/>
        <end position="26"/>
    </location>
</feature>
<dbReference type="SUPFAM" id="SSF52047">
    <property type="entry name" value="RNI-like"/>
    <property type="match status" value="1"/>
</dbReference>
<name>A0AA39NB99_ARMTA</name>
<dbReference type="GeneID" id="85360546"/>
<proteinExistence type="predicted"/>
<evidence type="ECO:0000259" key="2">
    <source>
        <dbReference type="Pfam" id="PF12937"/>
    </source>
</evidence>
<evidence type="ECO:0000313" key="3">
    <source>
        <dbReference type="EMBL" id="KAK0462429.1"/>
    </source>
</evidence>
<comment type="caution">
    <text evidence="3">The sequence shown here is derived from an EMBL/GenBank/DDBJ whole genome shotgun (WGS) entry which is preliminary data.</text>
</comment>
<evidence type="ECO:0000256" key="1">
    <source>
        <dbReference type="SAM" id="MobiDB-lite"/>
    </source>
</evidence>
<gene>
    <name evidence="3" type="ORF">EV420DRAFT_1639646</name>
</gene>
<reference evidence="3" key="1">
    <citation type="submission" date="2023-06" db="EMBL/GenBank/DDBJ databases">
        <authorList>
            <consortium name="Lawrence Berkeley National Laboratory"/>
            <person name="Ahrendt S."/>
            <person name="Sahu N."/>
            <person name="Indic B."/>
            <person name="Wong-Bajracharya J."/>
            <person name="Merenyi Z."/>
            <person name="Ke H.-M."/>
            <person name="Monk M."/>
            <person name="Kocsube S."/>
            <person name="Drula E."/>
            <person name="Lipzen A."/>
            <person name="Balint B."/>
            <person name="Henrissat B."/>
            <person name="Andreopoulos B."/>
            <person name="Martin F.M."/>
            <person name="Harder C.B."/>
            <person name="Rigling D."/>
            <person name="Ford K.L."/>
            <person name="Foster G.D."/>
            <person name="Pangilinan J."/>
            <person name="Papanicolaou A."/>
            <person name="Barry K."/>
            <person name="LaButti K."/>
            <person name="Viragh M."/>
            <person name="Koriabine M."/>
            <person name="Yan M."/>
            <person name="Riley R."/>
            <person name="Champramary S."/>
            <person name="Plett K.L."/>
            <person name="Tsai I.J."/>
            <person name="Slot J."/>
            <person name="Sipos G."/>
            <person name="Plett J."/>
            <person name="Nagy L.G."/>
            <person name="Grigoriev I.V."/>
        </authorList>
    </citation>
    <scope>NUCLEOTIDE SEQUENCE</scope>
    <source>
        <strain evidence="3">CCBAS 213</strain>
    </source>
</reference>
<dbReference type="Pfam" id="PF12937">
    <property type="entry name" value="F-box-like"/>
    <property type="match status" value="1"/>
</dbReference>
<organism evidence="3 4">
    <name type="scientific">Armillaria tabescens</name>
    <name type="common">Ringless honey mushroom</name>
    <name type="synonym">Agaricus tabescens</name>
    <dbReference type="NCBI Taxonomy" id="1929756"/>
    <lineage>
        <taxon>Eukaryota</taxon>
        <taxon>Fungi</taxon>
        <taxon>Dikarya</taxon>
        <taxon>Basidiomycota</taxon>
        <taxon>Agaricomycotina</taxon>
        <taxon>Agaricomycetes</taxon>
        <taxon>Agaricomycetidae</taxon>
        <taxon>Agaricales</taxon>
        <taxon>Marasmiineae</taxon>
        <taxon>Physalacriaceae</taxon>
        <taxon>Desarmillaria</taxon>
    </lineage>
</organism>
<feature type="domain" description="F-box" evidence="2">
    <location>
        <begin position="43"/>
        <end position="95"/>
    </location>
</feature>
<dbReference type="Proteomes" id="UP001175211">
    <property type="component" value="Unassembled WGS sequence"/>
</dbReference>
<dbReference type="RefSeq" id="XP_060334041.1">
    <property type="nucleotide sequence ID" value="XM_060476998.1"/>
</dbReference>